<keyword evidence="1" id="KW-0472">Membrane</keyword>
<accession>A0ABQ1UXX1</accession>
<evidence type="ECO:0008006" key="4">
    <source>
        <dbReference type="Google" id="ProtNLM"/>
    </source>
</evidence>
<reference evidence="3" key="1">
    <citation type="journal article" date="2019" name="Int. J. Syst. Evol. Microbiol.">
        <title>The Global Catalogue of Microorganisms (GCM) 10K type strain sequencing project: providing services to taxonomists for standard genome sequencing and annotation.</title>
        <authorList>
            <consortium name="The Broad Institute Genomics Platform"/>
            <consortium name="The Broad Institute Genome Sequencing Center for Infectious Disease"/>
            <person name="Wu L."/>
            <person name="Ma J."/>
        </authorList>
    </citation>
    <scope>NUCLEOTIDE SEQUENCE [LARGE SCALE GENOMIC DNA]</scope>
    <source>
        <strain evidence="3">CCM 7855</strain>
    </source>
</reference>
<dbReference type="RefSeq" id="WP_188490161.1">
    <property type="nucleotide sequence ID" value="NZ_BMCS01000001.1"/>
</dbReference>
<dbReference type="Proteomes" id="UP000632454">
    <property type="component" value="Unassembled WGS sequence"/>
</dbReference>
<protein>
    <recommendedName>
        <fullName evidence="4">Secreted protein</fullName>
    </recommendedName>
</protein>
<proteinExistence type="predicted"/>
<organism evidence="2 3">
    <name type="scientific">Williamsia phyllosphaerae</name>
    <dbReference type="NCBI Taxonomy" id="885042"/>
    <lineage>
        <taxon>Bacteria</taxon>
        <taxon>Bacillati</taxon>
        <taxon>Actinomycetota</taxon>
        <taxon>Actinomycetes</taxon>
        <taxon>Mycobacteriales</taxon>
        <taxon>Nocardiaceae</taxon>
        <taxon>Williamsia</taxon>
    </lineage>
</organism>
<keyword evidence="1" id="KW-1133">Transmembrane helix</keyword>
<name>A0ABQ1UXX1_9NOCA</name>
<evidence type="ECO:0000256" key="1">
    <source>
        <dbReference type="SAM" id="Phobius"/>
    </source>
</evidence>
<dbReference type="EMBL" id="BMCS01000001">
    <property type="protein sequence ID" value="GGF29674.1"/>
    <property type="molecule type" value="Genomic_DNA"/>
</dbReference>
<comment type="caution">
    <text evidence="2">The sequence shown here is derived from an EMBL/GenBank/DDBJ whole genome shotgun (WGS) entry which is preliminary data.</text>
</comment>
<keyword evidence="1" id="KW-0812">Transmembrane</keyword>
<keyword evidence="3" id="KW-1185">Reference proteome</keyword>
<sequence>MPGEPPPPSDPETGHAGLTRSIVVALVLVVAVTAGLYALGATHPPKRSAITSDRLGPENGASVPAYLDAAAAGLDRVGAGPRWALISLRTPVNDDRAWSLMDGTAASQVAFHVPITGVATPSTFAAVTGDRGSLSTARVNAIAEVAGDAALGADGAVETRDQQVSSVTVDRLRSGCACIVAMVVRGTGPRLREVATSPLVRGVQVLPADAAGGRFAVVALLPEQTDRFLPVADTAPVPTR</sequence>
<gene>
    <name evidence="2" type="ORF">GCM10007298_27020</name>
</gene>
<feature type="transmembrane region" description="Helical" evidence="1">
    <location>
        <begin position="20"/>
        <end position="39"/>
    </location>
</feature>
<evidence type="ECO:0000313" key="3">
    <source>
        <dbReference type="Proteomes" id="UP000632454"/>
    </source>
</evidence>
<evidence type="ECO:0000313" key="2">
    <source>
        <dbReference type="EMBL" id="GGF29674.1"/>
    </source>
</evidence>